<accession>A0A803QI36</accession>
<dbReference type="EMBL" id="UZAU01000814">
    <property type="status" value="NOT_ANNOTATED_CDS"/>
    <property type="molecule type" value="Genomic_DNA"/>
</dbReference>
<evidence type="ECO:0000259" key="1">
    <source>
        <dbReference type="Pfam" id="PF09331"/>
    </source>
</evidence>
<proteinExistence type="predicted"/>
<dbReference type="PANTHER" id="PTHR48449">
    <property type="entry name" value="DUF1985 DOMAIN-CONTAINING PROTEIN"/>
    <property type="match status" value="1"/>
</dbReference>
<feature type="domain" description="DUF1985" evidence="1">
    <location>
        <begin position="43"/>
        <end position="118"/>
    </location>
</feature>
<evidence type="ECO:0000313" key="3">
    <source>
        <dbReference type="Proteomes" id="UP000596661"/>
    </source>
</evidence>
<dbReference type="PANTHER" id="PTHR48449:SF1">
    <property type="entry name" value="DUF1985 DOMAIN-CONTAINING PROTEIN"/>
    <property type="match status" value="1"/>
</dbReference>
<organism evidence="2 3">
    <name type="scientific">Cannabis sativa</name>
    <name type="common">Hemp</name>
    <name type="synonym">Marijuana</name>
    <dbReference type="NCBI Taxonomy" id="3483"/>
    <lineage>
        <taxon>Eukaryota</taxon>
        <taxon>Viridiplantae</taxon>
        <taxon>Streptophyta</taxon>
        <taxon>Embryophyta</taxon>
        <taxon>Tracheophyta</taxon>
        <taxon>Spermatophyta</taxon>
        <taxon>Magnoliopsida</taxon>
        <taxon>eudicotyledons</taxon>
        <taxon>Gunneridae</taxon>
        <taxon>Pentapetalae</taxon>
        <taxon>rosids</taxon>
        <taxon>fabids</taxon>
        <taxon>Rosales</taxon>
        <taxon>Cannabaceae</taxon>
        <taxon>Cannabis</taxon>
    </lineage>
</organism>
<dbReference type="Proteomes" id="UP000596661">
    <property type="component" value="Unassembled WGS sequence"/>
</dbReference>
<evidence type="ECO:0000313" key="2">
    <source>
        <dbReference type="EnsemblPlants" id="cds.evm.model.10.1014"/>
    </source>
</evidence>
<dbReference type="Gramene" id="evm.model.10.1014">
    <property type="protein sequence ID" value="cds.evm.model.10.1014"/>
    <property type="gene ID" value="evm.TU.10.1014"/>
</dbReference>
<dbReference type="EnsemblPlants" id="evm.model.10.1014">
    <property type="protein sequence ID" value="cds.evm.model.10.1014"/>
    <property type="gene ID" value="evm.TU.10.1014"/>
</dbReference>
<sequence length="119" mass="13990">MQYEEYNLNETTKASSFSHFWNVIPLTFSLVLFHQVMLHKIKVDVEKAKEMQFYIAQKELRFGVVEFVLITSLNFTSGPTKEEKTTQVACSESDQLINKYFNWSDSMKIETLQEMFPNC</sequence>
<dbReference type="AlphaFoldDB" id="A0A803QI36"/>
<name>A0A803QI36_CANSA</name>
<reference evidence="2" key="1">
    <citation type="submission" date="2021-03" db="UniProtKB">
        <authorList>
            <consortium name="EnsemblPlants"/>
        </authorList>
    </citation>
    <scope>IDENTIFICATION</scope>
</reference>
<dbReference type="Pfam" id="PF09331">
    <property type="entry name" value="DUF1985"/>
    <property type="match status" value="1"/>
</dbReference>
<protein>
    <recommendedName>
        <fullName evidence="1">DUF1985 domain-containing protein</fullName>
    </recommendedName>
</protein>
<keyword evidence="3" id="KW-1185">Reference proteome</keyword>
<dbReference type="InterPro" id="IPR015410">
    <property type="entry name" value="DUF1985"/>
</dbReference>